<dbReference type="EMBL" id="QREV01000004">
    <property type="protein sequence ID" value="RDU50705.1"/>
    <property type="molecule type" value="Genomic_DNA"/>
</dbReference>
<evidence type="ECO:0008006" key="6">
    <source>
        <dbReference type="Google" id="ProtNLM"/>
    </source>
</evidence>
<comment type="caution">
    <text evidence="3">The sequence shown here is derived from an EMBL/GenBank/DDBJ whole genome shotgun (WGS) entry which is preliminary data.</text>
</comment>
<keyword evidence="1" id="KW-0732">Signal</keyword>
<protein>
    <recommendedName>
        <fullName evidence="6">Outer membrane protein beta-barrel domain-containing protein</fullName>
    </recommendedName>
</protein>
<evidence type="ECO:0000313" key="4">
    <source>
        <dbReference type="Proteomes" id="UP000256321"/>
    </source>
</evidence>
<dbReference type="RefSeq" id="WP_115498226.1">
    <property type="nucleotide sequence ID" value="NZ_JACRTI010000004.1"/>
</dbReference>
<dbReference type="Gene3D" id="2.40.160.60">
    <property type="entry name" value="Outer membrane protein transport protein (OMPP1/FadL/TodX)"/>
    <property type="match status" value="1"/>
</dbReference>
<dbReference type="EMBL" id="JACRTI010000004">
    <property type="protein sequence ID" value="MBC8600709.1"/>
    <property type="molecule type" value="Genomic_DNA"/>
</dbReference>
<proteinExistence type="predicted"/>
<keyword evidence="5" id="KW-1185">Reference proteome</keyword>
<evidence type="ECO:0000256" key="1">
    <source>
        <dbReference type="SAM" id="SignalP"/>
    </source>
</evidence>
<feature type="signal peptide" evidence="1">
    <location>
        <begin position="1"/>
        <end position="22"/>
    </location>
</feature>
<reference evidence="2 5" key="2">
    <citation type="submission" date="2020-08" db="EMBL/GenBank/DDBJ databases">
        <title>Genome public.</title>
        <authorList>
            <person name="Liu C."/>
            <person name="Sun Q."/>
        </authorList>
    </citation>
    <scope>NUCLEOTIDE SEQUENCE [LARGE SCALE GENOMIC DNA]</scope>
    <source>
        <strain evidence="2 5">426_9</strain>
    </source>
</reference>
<gene>
    <name evidence="3" type="ORF">DWU89_03180</name>
    <name evidence="2" type="ORF">H8784_03130</name>
</gene>
<sequence length="429" mass="48406">MLKINKVLITSVLIFTLLPLMAQNNTNSPYTRFGYGDLGERSFGAGRAMGGVGYGLRSPKQINPMNPASYSCMDSLTFLFDFGIAGQLSWFDDGNARQHDINGNVEYIAMQFPIHRRVALSVGLLPYSYVGYKFGALRNDQDVTFTETYNGSGGLSDLYGGISVDIWKKRLAVGANFGFLFGNIKHSQLINMAAEGSGAYNTSRSQELRVRDLLMDFGVQYTHPFSKTESVTLGLVFSPKRNLNADSYNYTETLTSGGYTDEVISSDTISNKEFGLPNKYGVGLSYVKQNKLTLAADFSYEDWGKMLYFGEKGNFKDRYRIAVGGEFIPDYMRKSYFSRVRYRAGFHYGNSYLRMNRTEANPSGDGYNEIGASLGLGLPLIDNRSLINISFEYVKKKPEVRMNMIDEQYFRFTVNYTFNEAWFMKFKVD</sequence>
<dbReference type="Proteomes" id="UP000256321">
    <property type="component" value="Unassembled WGS sequence"/>
</dbReference>
<evidence type="ECO:0000313" key="3">
    <source>
        <dbReference type="EMBL" id="RDU50705.1"/>
    </source>
</evidence>
<feature type="chain" id="PRO_5017785069" description="Outer membrane protein beta-barrel domain-containing protein" evidence="1">
    <location>
        <begin position="23"/>
        <end position="429"/>
    </location>
</feature>
<name>A0A3D8HI88_9BACT</name>
<organism evidence="3 4">
    <name type="scientific">Parabacteroides acidifaciens</name>
    <dbReference type="NCBI Taxonomy" id="2290935"/>
    <lineage>
        <taxon>Bacteria</taxon>
        <taxon>Pseudomonadati</taxon>
        <taxon>Bacteroidota</taxon>
        <taxon>Bacteroidia</taxon>
        <taxon>Bacteroidales</taxon>
        <taxon>Tannerellaceae</taxon>
        <taxon>Parabacteroides</taxon>
    </lineage>
</organism>
<dbReference type="SUPFAM" id="SSF56935">
    <property type="entry name" value="Porins"/>
    <property type="match status" value="1"/>
</dbReference>
<evidence type="ECO:0000313" key="5">
    <source>
        <dbReference type="Proteomes" id="UP000629596"/>
    </source>
</evidence>
<dbReference type="Proteomes" id="UP000629596">
    <property type="component" value="Unassembled WGS sequence"/>
</dbReference>
<reference evidence="3 4" key="1">
    <citation type="submission" date="2018-07" db="EMBL/GenBank/DDBJ databases">
        <title>Parabacteroides acidifaciens nov. sp., isolated from human feces.</title>
        <authorList>
            <person name="Wang Y.J."/>
        </authorList>
    </citation>
    <scope>NUCLEOTIDE SEQUENCE [LARGE SCALE GENOMIC DNA]</scope>
    <source>
        <strain evidence="3 4">426-9</strain>
    </source>
</reference>
<dbReference type="AlphaFoldDB" id="A0A3D8HI88"/>
<accession>A0A3D8HI88</accession>
<evidence type="ECO:0000313" key="2">
    <source>
        <dbReference type="EMBL" id="MBC8600709.1"/>
    </source>
</evidence>